<gene>
    <name evidence="4" type="ORF">FHS30_002243</name>
</gene>
<accession>A0A839UUJ5</accession>
<dbReference type="InterPro" id="IPR045055">
    <property type="entry name" value="DNA2/NAM7-like"/>
</dbReference>
<protein>
    <recommendedName>
        <fullName evidence="6">DNA helicase</fullName>
    </recommendedName>
</protein>
<feature type="domain" description="DNA2/NAM7 helicase helicase" evidence="1">
    <location>
        <begin position="1151"/>
        <end position="1318"/>
    </location>
</feature>
<dbReference type="PANTHER" id="PTHR10887">
    <property type="entry name" value="DNA2/NAM7 HELICASE FAMILY"/>
    <property type="match status" value="1"/>
</dbReference>
<dbReference type="InterPro" id="IPR025103">
    <property type="entry name" value="DUF4011"/>
</dbReference>
<dbReference type="InterPro" id="IPR041677">
    <property type="entry name" value="DNA2/NAM7_AAA_11"/>
</dbReference>
<dbReference type="Gene3D" id="1.10.510.10">
    <property type="entry name" value="Transferase(Phosphotransferase) domain 1"/>
    <property type="match status" value="1"/>
</dbReference>
<dbReference type="CDD" id="cd18043">
    <property type="entry name" value="DEXXQc_SF1"/>
    <property type="match status" value="1"/>
</dbReference>
<evidence type="ECO:0000313" key="5">
    <source>
        <dbReference type="Proteomes" id="UP000559987"/>
    </source>
</evidence>
<evidence type="ECO:0000313" key="4">
    <source>
        <dbReference type="EMBL" id="MBB3169035.1"/>
    </source>
</evidence>
<dbReference type="RefSeq" id="WP_183910532.1">
    <property type="nucleotide sequence ID" value="NZ_JACHXZ010000003.1"/>
</dbReference>
<name>A0A839UUJ5_9GAMM</name>
<proteinExistence type="predicted"/>
<dbReference type="Pfam" id="PF18741">
    <property type="entry name" value="MTES_1575"/>
    <property type="match status" value="1"/>
</dbReference>
<dbReference type="InterPro" id="IPR027417">
    <property type="entry name" value="P-loop_NTPase"/>
</dbReference>
<evidence type="ECO:0008006" key="6">
    <source>
        <dbReference type="Google" id="ProtNLM"/>
    </source>
</evidence>
<dbReference type="Gene3D" id="3.40.50.300">
    <property type="entry name" value="P-loop containing nucleotide triphosphate hydrolases"/>
    <property type="match status" value="3"/>
</dbReference>
<sequence length="1728" mass="195038">MSEQSDTQTFFQQLAQWQTLGHISTDDLLGMVLPLVEQTAELHAQGLIAPLNGVDALSVSMGHLWFFNGDACDPRIQTAALKDIDVHDANSALAITGHYSEMRTDHGIATFNKHLAQRDEPARLAYYPDYCAWEEKCDHHDALTDVHVLGLIMASLATGLDFTDPESLAQFVNQRDDLSRLNPRLHPLVSKIITEMTALERHRRPQDLQTLLQTLRHYREQDQDTTNEDYLIEADGDQQAIQKHLRNKLFEISRRNRLLYFRDTGSSANLTLASVPHVLDYRNIRIEQLMLCNEYLVRTFSSDKPVALSRWLRFEDYPFLSNQLDKIRLQAGRDEKEYGFSQLRLVLAFFRWHNLKETPQERINSPLILVPAKVQKKKGVKDSYTLTADLSQAEINPVLRYQLQQVFDIRLPERIDATDASAIVNLHTHLQQQINQSARGVELTLVDRPRIQLIARKAKRKLDDFKRKRRITGRGISDYNGIPYSYNRDKFEPLGVQIFTRNVRLAEAPARDTIAAVNRSAVFKAMVDEETSVEQDFYAIDQGQQGGENHWELDLCSLTLANFSYRKMTLVGDYTELLQANNSGENFNALFSHKAKPVLQIDKQVALADQFHLLPADPSQSASVWTSRSNQSYVIQGPPGTGKSQTITNLIADYMARNKSVLFVCEKRVALDVVYHRLKQVGIEDLCALIHDSQGDKKAFIDDLETLYLRWQTTDHHKDDPHRSSLLADIATLLTELESFANAMQLPVYDAQENPDTSLDTPAEQDSSIAGPSLRQLLQRWVAAGGSNTQLTTQQRAQLPSLESYEKQRKILSHIIDSLNSTLSQSCGANSLAESPLWCLKGNLADSVNPEADLDNFCARIIQAWPETMSDAERLGQLLNLDNSSWQDLLTAHTLIKPLTPLILDDQVKLLDPDSIGAQKLKKHLALWQTLAEDAERTRALATGWQLDKVSLESVHNAAAAARDCEGKWWLFLSGRWRQAKQLVRDFGPKTFDSYTLTLQHAADALSAAEHFSEKQLALESQFGVDDLGAIAPILANAWRPPKTMLALERQIYRACIAEASNPELLAKIAQSNHLQSTEVELAGWLTAYQLKSPREIRAAIDALKGQGQLAYEVADLLVQLDNLDTPIGTTLRCLPLPLIDIENAITTETLNQKFRRNRTLSRFDGNRLQQLFGELDAKLAQLREANAEAITNTTRSKFLANIQRASGSMANTTQEEKDWRRAFNRGRKLLEREFEKSRAYKSIRELFTSEAGELLRNLKPVWMMSPLSVSDVLPLSETLFDVVIFDEASQIPLEDAVPTLYRARQMIVVGDEMQLPPSQFFASQSADDDEQTQNLHIYNLNADSFLNRASGALPTTLLSWHYRSRHESLIGFCNQAFYSGQLQTVPSTQSLLPQPPIVVNPSDSDDQSSGQTLAVEAQVYQRPISYHKLENSPYSQQRNTGEANYIAQLVRQLLLDQRRETVGIVAFSQAQQTEIEAALARLASDDKRFAEALEAEEEREDEDQFVGLFVKNLENVQGDERDIIILSVCYGPNIQGKMLMNFGPINQNGGEKRLNVIFSRAKKHMVVVTSIEASQITNTYNTGANALRQYLRYARAVSEGNTTGMQTALLEYGYSQPQQTQEDRALVQVIAERLRGVGLVVETGYGQSELTCDLAVRRKQDVHFRLGILTDSRQHYATEDLIERYHTPASVLQAFGWNICFVLAKDWYRDADAVIARILASLTDRES</sequence>
<dbReference type="InterPro" id="IPR041679">
    <property type="entry name" value="DNA2/NAM7-like_C"/>
</dbReference>
<dbReference type="InterPro" id="IPR049468">
    <property type="entry name" value="Restrct_endonuc-II-like_dom"/>
</dbReference>
<feature type="domain" description="Restriction endonuclease type II-like" evidence="3">
    <location>
        <begin position="1630"/>
        <end position="1723"/>
    </location>
</feature>
<feature type="domain" description="DNA2/NAM7 helicase helicase" evidence="1">
    <location>
        <begin position="619"/>
        <end position="686"/>
    </location>
</feature>
<keyword evidence="5" id="KW-1185">Reference proteome</keyword>
<dbReference type="PANTHER" id="PTHR10887:SF495">
    <property type="entry name" value="HELICASE SENATAXIN ISOFORM X1-RELATED"/>
    <property type="match status" value="1"/>
</dbReference>
<dbReference type="GO" id="GO:0004386">
    <property type="term" value="F:helicase activity"/>
    <property type="evidence" value="ECO:0007669"/>
    <property type="project" value="InterPro"/>
</dbReference>
<dbReference type="EMBL" id="JACHXZ010000003">
    <property type="protein sequence ID" value="MBB3169035.1"/>
    <property type="molecule type" value="Genomic_DNA"/>
</dbReference>
<dbReference type="Pfam" id="PF13195">
    <property type="entry name" value="DUF4011"/>
    <property type="match status" value="1"/>
</dbReference>
<dbReference type="Proteomes" id="UP000559987">
    <property type="component" value="Unassembled WGS sequence"/>
</dbReference>
<organism evidence="4 5">
    <name type="scientific">Simiduia aestuariiviva</name>
    <dbReference type="NCBI Taxonomy" id="1510459"/>
    <lineage>
        <taxon>Bacteria</taxon>
        <taxon>Pseudomonadati</taxon>
        <taxon>Pseudomonadota</taxon>
        <taxon>Gammaproteobacteria</taxon>
        <taxon>Cellvibrionales</taxon>
        <taxon>Cellvibrionaceae</taxon>
        <taxon>Simiduia</taxon>
    </lineage>
</organism>
<evidence type="ECO:0000259" key="1">
    <source>
        <dbReference type="Pfam" id="PF13086"/>
    </source>
</evidence>
<comment type="caution">
    <text evidence="4">The sequence shown here is derived from an EMBL/GenBank/DDBJ whole genome shotgun (WGS) entry which is preliminary data.</text>
</comment>
<evidence type="ECO:0000259" key="3">
    <source>
        <dbReference type="Pfam" id="PF18741"/>
    </source>
</evidence>
<reference evidence="4 5" key="1">
    <citation type="submission" date="2020-08" db="EMBL/GenBank/DDBJ databases">
        <title>Genomic Encyclopedia of Type Strains, Phase III (KMG-III): the genomes of soil and plant-associated and newly described type strains.</title>
        <authorList>
            <person name="Whitman W."/>
        </authorList>
    </citation>
    <scope>NUCLEOTIDE SEQUENCE [LARGE SCALE GENOMIC DNA]</scope>
    <source>
        <strain evidence="4 5">CECT 8571</strain>
    </source>
</reference>
<dbReference type="Pfam" id="PF13086">
    <property type="entry name" value="AAA_11"/>
    <property type="match status" value="2"/>
</dbReference>
<dbReference type="InterPro" id="IPR047187">
    <property type="entry name" value="SF1_C_Upf1"/>
</dbReference>
<dbReference type="Pfam" id="PF13087">
    <property type="entry name" value="AAA_12"/>
    <property type="match status" value="1"/>
</dbReference>
<feature type="domain" description="DNA2/NAM7 helicase-like C-terminal" evidence="2">
    <location>
        <begin position="1351"/>
        <end position="1571"/>
    </location>
</feature>
<dbReference type="CDD" id="cd18808">
    <property type="entry name" value="SF1_C_Upf1"/>
    <property type="match status" value="1"/>
</dbReference>
<evidence type="ECO:0000259" key="2">
    <source>
        <dbReference type="Pfam" id="PF13087"/>
    </source>
</evidence>
<dbReference type="SUPFAM" id="SSF52540">
    <property type="entry name" value="P-loop containing nucleoside triphosphate hydrolases"/>
    <property type="match status" value="1"/>
</dbReference>